<keyword evidence="1" id="KW-0472">Membrane</keyword>
<dbReference type="InterPro" id="IPR025315">
    <property type="entry name" value="DUF4220"/>
</dbReference>
<feature type="transmembrane region" description="Helical" evidence="1">
    <location>
        <begin position="50"/>
        <end position="70"/>
    </location>
</feature>
<feature type="domain" description="DUF4220" evidence="2">
    <location>
        <begin position="56"/>
        <end position="329"/>
    </location>
</feature>
<sequence>MPTNVGNCIGVESAQKKLEYIEGYVTVTTILIAFLVGFRSCRRRNHNGLLKTLIFIAYVLPMPLVAYTYGQMQSANFRNELFVVWVMFLLIFFGSADCISAYSLEDNEKHNRYCLEVLVKFYVVSQWISMYNDLTLIVPIIIFQIFALSRISERREALSMASRSYGLVRNNKLIADFMAYEHGLSNKDEVDLVSMKGFKYLVKGEEKEQVKVVPPHNFKPLQFTGKAITIDMIWQCEGRLLSSTGDPDGQLKDICLSYALYRLLCRRFAGYPFSESSQVKTWNFVRNGLLSNEDDHERAFRVIEVELAFVYDLFYTKYAAIFSNKGFFLLRSF</sequence>
<feature type="transmembrane region" description="Helical" evidence="1">
    <location>
        <begin position="82"/>
        <end position="104"/>
    </location>
</feature>
<organism evidence="3">
    <name type="scientific">Fagus sylvatica</name>
    <name type="common">Beechnut</name>
    <dbReference type="NCBI Taxonomy" id="28930"/>
    <lineage>
        <taxon>Eukaryota</taxon>
        <taxon>Viridiplantae</taxon>
        <taxon>Streptophyta</taxon>
        <taxon>Embryophyta</taxon>
        <taxon>Tracheophyta</taxon>
        <taxon>Spermatophyta</taxon>
        <taxon>Magnoliopsida</taxon>
        <taxon>eudicotyledons</taxon>
        <taxon>Gunneridae</taxon>
        <taxon>Pentapetalae</taxon>
        <taxon>rosids</taxon>
        <taxon>fabids</taxon>
        <taxon>Fagales</taxon>
        <taxon>Fagaceae</taxon>
        <taxon>Fagus</taxon>
    </lineage>
</organism>
<dbReference type="EMBL" id="OIVN01006133">
    <property type="protein sequence ID" value="SPD25822.1"/>
    <property type="molecule type" value="Genomic_DNA"/>
</dbReference>
<accession>A0A2N9ILS9</accession>
<feature type="transmembrane region" description="Helical" evidence="1">
    <location>
        <begin position="134"/>
        <end position="151"/>
    </location>
</feature>
<gene>
    <name evidence="3" type="ORF">FSB_LOCUS53704</name>
</gene>
<name>A0A2N9ILS9_FAGSY</name>
<keyword evidence="1" id="KW-0812">Transmembrane</keyword>
<evidence type="ECO:0000313" key="3">
    <source>
        <dbReference type="EMBL" id="SPD25822.1"/>
    </source>
</evidence>
<keyword evidence="1" id="KW-1133">Transmembrane helix</keyword>
<dbReference type="PANTHER" id="PTHR31325">
    <property type="entry name" value="OS01G0798800 PROTEIN-RELATED"/>
    <property type="match status" value="1"/>
</dbReference>
<dbReference type="AlphaFoldDB" id="A0A2N9ILS9"/>
<feature type="transmembrane region" description="Helical" evidence="1">
    <location>
        <begin position="20"/>
        <end position="38"/>
    </location>
</feature>
<protein>
    <recommendedName>
        <fullName evidence="2">DUF4220 domain-containing protein</fullName>
    </recommendedName>
</protein>
<dbReference type="Pfam" id="PF13968">
    <property type="entry name" value="DUF4220"/>
    <property type="match status" value="1"/>
</dbReference>
<evidence type="ECO:0000259" key="2">
    <source>
        <dbReference type="Pfam" id="PF13968"/>
    </source>
</evidence>
<proteinExistence type="predicted"/>
<reference evidence="3" key="1">
    <citation type="submission" date="2018-02" db="EMBL/GenBank/DDBJ databases">
        <authorList>
            <person name="Cohen D.B."/>
            <person name="Kent A.D."/>
        </authorList>
    </citation>
    <scope>NUCLEOTIDE SEQUENCE</scope>
</reference>
<evidence type="ECO:0000256" key="1">
    <source>
        <dbReference type="SAM" id="Phobius"/>
    </source>
</evidence>